<feature type="signal peptide" evidence="1">
    <location>
        <begin position="1"/>
        <end position="19"/>
    </location>
</feature>
<name>A0A248KJT3_9ENTR</name>
<evidence type="ECO:0000313" key="3">
    <source>
        <dbReference type="Proteomes" id="UP000197098"/>
    </source>
</evidence>
<dbReference type="Proteomes" id="UP000197098">
    <property type="component" value="Chromosome"/>
</dbReference>
<evidence type="ECO:0000313" key="2">
    <source>
        <dbReference type="EMBL" id="ASG63799.1"/>
    </source>
</evidence>
<proteinExistence type="predicted"/>
<evidence type="ECO:0000256" key="1">
    <source>
        <dbReference type="SAM" id="SignalP"/>
    </source>
</evidence>
<accession>A0A248KJT3</accession>
<sequence length="102" mass="11353">MKKIITAIFLSGCAFASTAAQINGKYPVCISRESFDKLQAILKHGDESAFKKIMKTECFMPQEGMPVEKVVARGWTDGVAQLKVYADGELYDVWTNTESLQK</sequence>
<gene>
    <name evidence="2" type="ORF">CEW81_16950</name>
</gene>
<reference evidence="2 3" key="1">
    <citation type="submission" date="2017-06" db="EMBL/GenBank/DDBJ databases">
        <title>Origin of plasmid-mediated fosfomycin resistance gene fosA3.</title>
        <authorList>
            <person name="Ito R."/>
            <person name="Pacey M.P."/>
            <person name="Doi Y."/>
        </authorList>
    </citation>
    <scope>NUCLEOTIDE SEQUENCE [LARGE SCALE GENOMIC DNA]</scope>
    <source>
        <strain evidence="2 3">YDC799</strain>
    </source>
</reference>
<dbReference type="AlphaFoldDB" id="A0A248KJT3"/>
<feature type="chain" id="PRO_5012941922" evidence="1">
    <location>
        <begin position="20"/>
        <end position="102"/>
    </location>
</feature>
<dbReference type="EMBL" id="CP022114">
    <property type="protein sequence ID" value="ASG63799.1"/>
    <property type="molecule type" value="Genomic_DNA"/>
</dbReference>
<protein>
    <submittedName>
        <fullName evidence="2">Uncharacterized protein</fullName>
    </submittedName>
</protein>
<organism evidence="2 3">
    <name type="scientific">Kluyvera genomosp. 3</name>
    <dbReference type="NCBI Taxonomy" id="2774055"/>
    <lineage>
        <taxon>Bacteria</taxon>
        <taxon>Pseudomonadati</taxon>
        <taxon>Pseudomonadota</taxon>
        <taxon>Gammaproteobacteria</taxon>
        <taxon>Enterobacterales</taxon>
        <taxon>Enterobacteriaceae</taxon>
        <taxon>Kluyvera</taxon>
    </lineage>
</organism>
<keyword evidence="1" id="KW-0732">Signal</keyword>